<evidence type="ECO:0000256" key="2">
    <source>
        <dbReference type="ARBA" id="ARBA00022630"/>
    </source>
</evidence>
<keyword evidence="7" id="KW-0614">Plasmid</keyword>
<dbReference type="PROSITE" id="PS51349">
    <property type="entry name" value="FMN_HYDROXY_ACID_DH_2"/>
    <property type="match status" value="1"/>
</dbReference>
<dbReference type="InterPro" id="IPR013785">
    <property type="entry name" value="Aldolase_TIM"/>
</dbReference>
<organism evidence="7 8">
    <name type="scientific">Tropicibacter oceani</name>
    <dbReference type="NCBI Taxonomy" id="3058420"/>
    <lineage>
        <taxon>Bacteria</taxon>
        <taxon>Pseudomonadati</taxon>
        <taxon>Pseudomonadota</taxon>
        <taxon>Alphaproteobacteria</taxon>
        <taxon>Rhodobacterales</taxon>
        <taxon>Roseobacteraceae</taxon>
        <taxon>Tropicibacter</taxon>
    </lineage>
</organism>
<accession>A0ABY8QMT2</accession>
<name>A0ABY8QMT2_9RHOB</name>
<gene>
    <name evidence="7" type="ORF">QF118_18965</name>
</gene>
<evidence type="ECO:0000256" key="3">
    <source>
        <dbReference type="ARBA" id="ARBA00022643"/>
    </source>
</evidence>
<evidence type="ECO:0000256" key="4">
    <source>
        <dbReference type="ARBA" id="ARBA00023002"/>
    </source>
</evidence>
<sequence>MTTPPARAPRALRRIFALEDFEPAARRRLPPPIFGYVAGAAETNASRDDNRAAFSEIGFLPRVGVDVSGRQLSCTVMGMGFDLPFGIAPMGASALTAYRGDLVMARAAHKAGIPMIISAASLIPLEQIVAEVPDAWYQAYLPQHLSEITALLDRVARAGIETLVVTLDSAVVPSRENNLRSGYKTPIRPNAALLWQGMTHPRWALGTFVRTFVQHGAPHFENATAGRGAPLLSRQAVRDFSGREFLNWDLLAEVRRQWKGRLVFKGILHPDDVARAREMGAEGVILSNHGGRQLDGAVAPLRVLSAALERAGDMSVMLDGGILRGTDIIKALALGARFVFVGRPFNYAASIAGEAGVSHAIDLLRVQLRADLGMLGLTGVPELDRRVLFCDGFREVRTDGPGA</sequence>
<dbReference type="PANTHER" id="PTHR10578">
    <property type="entry name" value="S -2-HYDROXY-ACID OXIDASE-RELATED"/>
    <property type="match status" value="1"/>
</dbReference>
<evidence type="ECO:0000313" key="8">
    <source>
        <dbReference type="Proteomes" id="UP001241605"/>
    </source>
</evidence>
<evidence type="ECO:0000256" key="5">
    <source>
        <dbReference type="ARBA" id="ARBA00024042"/>
    </source>
</evidence>
<dbReference type="PIRSF" id="PIRSF000138">
    <property type="entry name" value="Al-hdrx_acd_dh"/>
    <property type="match status" value="1"/>
</dbReference>
<dbReference type="InterPro" id="IPR008259">
    <property type="entry name" value="FMN_hydac_DH_AS"/>
</dbReference>
<dbReference type="InterPro" id="IPR012133">
    <property type="entry name" value="Alpha-hydoxy_acid_DH_FMN"/>
</dbReference>
<comment type="similarity">
    <text evidence="5">Belongs to the FMN-dependent alpha-hydroxy acid dehydrogenase family.</text>
</comment>
<dbReference type="GO" id="GO:0016491">
    <property type="term" value="F:oxidoreductase activity"/>
    <property type="evidence" value="ECO:0007669"/>
    <property type="project" value="UniProtKB-KW"/>
</dbReference>
<dbReference type="Gene3D" id="3.20.20.70">
    <property type="entry name" value="Aldolase class I"/>
    <property type="match status" value="1"/>
</dbReference>
<dbReference type="PANTHER" id="PTHR10578:SF107">
    <property type="entry name" value="2-HYDROXYACID OXIDASE 1"/>
    <property type="match status" value="1"/>
</dbReference>
<keyword evidence="3" id="KW-0288">FMN</keyword>
<dbReference type="RefSeq" id="WP_282302577.1">
    <property type="nucleotide sequence ID" value="NZ_CP124617.1"/>
</dbReference>
<geneLocation type="plasmid" evidence="7 8">
    <name>unnamed1</name>
</geneLocation>
<dbReference type="InterPro" id="IPR037396">
    <property type="entry name" value="FMN_HAD"/>
</dbReference>
<dbReference type="InterPro" id="IPR000262">
    <property type="entry name" value="FMN-dep_DH"/>
</dbReference>
<evidence type="ECO:0000259" key="6">
    <source>
        <dbReference type="PROSITE" id="PS51349"/>
    </source>
</evidence>
<dbReference type="EC" id="1.-.-.-" evidence="7"/>
<comment type="cofactor">
    <cofactor evidence="1">
        <name>FMN</name>
        <dbReference type="ChEBI" id="CHEBI:58210"/>
    </cofactor>
</comment>
<dbReference type="EMBL" id="CP124617">
    <property type="protein sequence ID" value="WGW05954.1"/>
    <property type="molecule type" value="Genomic_DNA"/>
</dbReference>
<evidence type="ECO:0000256" key="1">
    <source>
        <dbReference type="ARBA" id="ARBA00001917"/>
    </source>
</evidence>
<dbReference type="Pfam" id="PF01070">
    <property type="entry name" value="FMN_dh"/>
    <property type="match status" value="1"/>
</dbReference>
<proteinExistence type="inferred from homology"/>
<protein>
    <submittedName>
        <fullName evidence="7">Alpha-hydroxy acid oxidase</fullName>
        <ecNumber evidence="7">1.-.-.-</ecNumber>
    </submittedName>
</protein>
<keyword evidence="8" id="KW-1185">Reference proteome</keyword>
<dbReference type="Proteomes" id="UP001241605">
    <property type="component" value="Plasmid unnamed1"/>
</dbReference>
<keyword evidence="4 7" id="KW-0560">Oxidoreductase</keyword>
<reference evidence="7 8" key="1">
    <citation type="submission" date="2023-05" db="EMBL/GenBank/DDBJ databases">
        <title>YMD87, complete Genome.</title>
        <authorList>
            <person name="Zhang J."/>
            <person name="Xu X."/>
        </authorList>
    </citation>
    <scope>NUCLEOTIDE SEQUENCE [LARGE SCALE GENOMIC DNA]</scope>
    <source>
        <strain evidence="7 8">YMD87</strain>
        <plasmid evidence="7 8">unnamed1</plasmid>
    </source>
</reference>
<dbReference type="SUPFAM" id="SSF51395">
    <property type="entry name" value="FMN-linked oxidoreductases"/>
    <property type="match status" value="1"/>
</dbReference>
<dbReference type="CDD" id="cd02809">
    <property type="entry name" value="alpha_hydroxyacid_oxid_FMN"/>
    <property type="match status" value="1"/>
</dbReference>
<keyword evidence="2" id="KW-0285">Flavoprotein</keyword>
<dbReference type="PROSITE" id="PS00557">
    <property type="entry name" value="FMN_HYDROXY_ACID_DH_1"/>
    <property type="match status" value="1"/>
</dbReference>
<feature type="domain" description="FMN hydroxy acid dehydrogenase" evidence="6">
    <location>
        <begin position="10"/>
        <end position="393"/>
    </location>
</feature>
<evidence type="ECO:0000313" key="7">
    <source>
        <dbReference type="EMBL" id="WGW05954.1"/>
    </source>
</evidence>